<dbReference type="InterPro" id="IPR037185">
    <property type="entry name" value="EmrE-like"/>
</dbReference>
<dbReference type="SUPFAM" id="SSF103481">
    <property type="entry name" value="Multidrug resistance efflux transporter EmrE"/>
    <property type="match status" value="2"/>
</dbReference>
<feature type="transmembrane region" description="Helical" evidence="1">
    <location>
        <begin position="79"/>
        <end position="96"/>
    </location>
</feature>
<keyword evidence="1" id="KW-0812">Transmembrane</keyword>
<dbReference type="EMBL" id="CP040821">
    <property type="protein sequence ID" value="QDL94688.1"/>
    <property type="molecule type" value="Genomic_DNA"/>
</dbReference>
<evidence type="ECO:0000313" key="3">
    <source>
        <dbReference type="EMBL" id="QDL94688.1"/>
    </source>
</evidence>
<sequence length="265" mass="28542">MDSIGKHLAEGLNVVEAVWARYAGHTVAITLYLLRHSGLSFLHTRRPGLQFARAATLFAATLLMYTSLTYVPLADATAIQFLAPVLVTLWSALFLGERIGIHRILAVLAGFIGVVIIVAPGISLDTPALLLPLGVAFAVSFYFILTRMLAYPEEQDFTQFATTALGALVLSCALPFVWETPGLTDVALMCAIGMVGALGHFLLITAFSMASASLLSPYLYSQVFGSALISVTWFGDPLSPTMLAGTSLLVGSGLYIWWRENRRAL</sequence>
<dbReference type="OrthoDB" id="9812899at2"/>
<geneLocation type="plasmid" evidence="4">
    <name>pd4m1c</name>
</geneLocation>
<feature type="transmembrane region" description="Helical" evidence="1">
    <location>
        <begin position="241"/>
        <end position="258"/>
    </location>
</feature>
<dbReference type="GO" id="GO:0016020">
    <property type="term" value="C:membrane"/>
    <property type="evidence" value="ECO:0007669"/>
    <property type="project" value="InterPro"/>
</dbReference>
<feature type="transmembrane region" description="Helical" evidence="1">
    <location>
        <begin position="128"/>
        <end position="145"/>
    </location>
</feature>
<dbReference type="Pfam" id="PF00892">
    <property type="entry name" value="EamA"/>
    <property type="match status" value="1"/>
</dbReference>
<dbReference type="PANTHER" id="PTHR22911:SF103">
    <property type="entry name" value="BLR2811 PROTEIN"/>
    <property type="match status" value="1"/>
</dbReference>
<protein>
    <submittedName>
        <fullName evidence="3">DMT family transporter</fullName>
    </submittedName>
</protein>
<dbReference type="KEGG" id="ppru:FDP22_22225"/>
<feature type="transmembrane region" description="Helical" evidence="1">
    <location>
        <begin position="103"/>
        <end position="122"/>
    </location>
</feature>
<feature type="transmembrane region" description="Helical" evidence="1">
    <location>
        <begin position="22"/>
        <end position="42"/>
    </location>
</feature>
<evidence type="ECO:0000259" key="2">
    <source>
        <dbReference type="Pfam" id="PF00892"/>
    </source>
</evidence>
<evidence type="ECO:0000313" key="4">
    <source>
        <dbReference type="Proteomes" id="UP000305888"/>
    </source>
</evidence>
<accession>A0A5B8FJS0</accession>
<gene>
    <name evidence="3" type="ORF">FDP22_22225</name>
</gene>
<keyword evidence="3" id="KW-0614">Plasmid</keyword>
<name>A0A5B8FJS0_9RHOB</name>
<dbReference type="InterPro" id="IPR000620">
    <property type="entry name" value="EamA_dom"/>
</dbReference>
<evidence type="ECO:0000256" key="1">
    <source>
        <dbReference type="SAM" id="Phobius"/>
    </source>
</evidence>
<dbReference type="Proteomes" id="UP000305888">
    <property type="component" value="Plasmid pD4M1C"/>
</dbReference>
<dbReference type="Gene3D" id="1.10.3730.20">
    <property type="match status" value="1"/>
</dbReference>
<feature type="transmembrane region" description="Helical" evidence="1">
    <location>
        <begin position="157"/>
        <end position="178"/>
    </location>
</feature>
<dbReference type="AlphaFoldDB" id="A0A5B8FJS0"/>
<feature type="transmembrane region" description="Helical" evidence="1">
    <location>
        <begin position="184"/>
        <end position="206"/>
    </location>
</feature>
<dbReference type="PANTHER" id="PTHR22911">
    <property type="entry name" value="ACYL-MALONYL CONDENSING ENZYME-RELATED"/>
    <property type="match status" value="1"/>
</dbReference>
<keyword evidence="1" id="KW-0472">Membrane</keyword>
<keyword evidence="1" id="KW-1133">Transmembrane helix</keyword>
<feature type="domain" description="EamA" evidence="2">
    <location>
        <begin position="5"/>
        <end position="118"/>
    </location>
</feature>
<organism evidence="3 4">
    <name type="scientific">Paroceanicella profunda</name>
    <dbReference type="NCBI Taxonomy" id="2579971"/>
    <lineage>
        <taxon>Bacteria</taxon>
        <taxon>Pseudomonadati</taxon>
        <taxon>Pseudomonadota</taxon>
        <taxon>Alphaproteobacteria</taxon>
        <taxon>Rhodobacterales</taxon>
        <taxon>Paracoccaceae</taxon>
        <taxon>Paroceanicella</taxon>
    </lineage>
</organism>
<keyword evidence="4" id="KW-1185">Reference proteome</keyword>
<feature type="transmembrane region" description="Helical" evidence="1">
    <location>
        <begin position="54"/>
        <end position="73"/>
    </location>
</feature>
<proteinExistence type="predicted"/>
<reference evidence="3 4" key="1">
    <citation type="submission" date="2019-06" db="EMBL/GenBank/DDBJ databases">
        <title>Genome sequence of Rhodobacteraceae bacterium D4M1.</title>
        <authorList>
            <person name="Cao J."/>
        </authorList>
    </citation>
    <scope>NUCLEOTIDE SEQUENCE [LARGE SCALE GENOMIC DNA]</scope>
    <source>
        <strain evidence="3 4">D4M1</strain>
        <plasmid evidence="4">pd4m1c</plasmid>
    </source>
</reference>